<dbReference type="Gene3D" id="3.30.70.2520">
    <property type="match status" value="1"/>
</dbReference>
<dbReference type="STRING" id="3659.A0A0A0L3K4"/>
<keyword evidence="7 11" id="KW-0732">Signal</keyword>
<dbReference type="InterPro" id="IPR050432">
    <property type="entry name" value="FAD-linked_Oxidoreductases_BP"/>
</dbReference>
<reference evidence="13 14" key="3">
    <citation type="journal article" date="2010" name="BMC Genomics">
        <title>Transcriptome sequencing and comparative analysis of cucumber flowers with different sex types.</title>
        <authorList>
            <person name="Guo S."/>
            <person name="Zheng Y."/>
            <person name="Joung J.G."/>
            <person name="Liu S."/>
            <person name="Zhang Z."/>
            <person name="Crasta O.R."/>
            <person name="Sobral B.W."/>
            <person name="Xu Y."/>
            <person name="Huang S."/>
            <person name="Fei Z."/>
        </authorList>
    </citation>
    <scope>NUCLEOTIDE SEQUENCE [LARGE SCALE GENOMIC DNA]</scope>
    <source>
        <strain evidence="14">cv. 9930</strain>
    </source>
</reference>
<protein>
    <recommendedName>
        <fullName evidence="4">L-gulonolactone oxidase</fullName>
        <ecNumber evidence="4">1.1.3.8</ecNumber>
    </recommendedName>
</protein>
<dbReference type="InterPro" id="IPR055154">
    <property type="entry name" value="GULLO2-like_C"/>
</dbReference>
<dbReference type="OMA" id="KYVMRND"/>
<dbReference type="EC" id="1.1.3.8" evidence="4"/>
<reference evidence="13 14" key="4">
    <citation type="journal article" date="2011" name="BMC Genomics">
        <title>RNA-Seq improves annotation of protein-coding genes in the cucumber genome.</title>
        <authorList>
            <person name="Li Z."/>
            <person name="Zhang Z."/>
            <person name="Yan P."/>
            <person name="Huang S."/>
            <person name="Fei Z."/>
            <person name="Lin K."/>
        </authorList>
    </citation>
    <scope>NUCLEOTIDE SEQUENCE [LARGE SCALE GENOMIC DNA]</scope>
    <source>
        <strain evidence="14">cv. 9930</strain>
    </source>
</reference>
<dbReference type="SUPFAM" id="SSF56176">
    <property type="entry name" value="FAD-binding/transporter-associated domain-like"/>
    <property type="match status" value="1"/>
</dbReference>
<dbReference type="Pfam" id="PF04030">
    <property type="entry name" value="ALO"/>
    <property type="match status" value="1"/>
</dbReference>
<evidence type="ECO:0000313" key="14">
    <source>
        <dbReference type="Proteomes" id="UP000029981"/>
    </source>
</evidence>
<keyword evidence="5" id="KW-0285">Flavoprotein</keyword>
<dbReference type="Pfam" id="PF01565">
    <property type="entry name" value="FAD_binding_4"/>
    <property type="match status" value="1"/>
</dbReference>
<evidence type="ECO:0000256" key="6">
    <source>
        <dbReference type="ARBA" id="ARBA00022644"/>
    </source>
</evidence>
<evidence type="ECO:0000256" key="2">
    <source>
        <dbReference type="ARBA" id="ARBA00005147"/>
    </source>
</evidence>
<dbReference type="UniPathway" id="UPA00132"/>
<sequence length="612" mass="68446">MRRWSWRSYCVVSCPSSVVFMFLVLVSECSPPGDPIKCVSVSPNKYANCTITNFYGSFPDRSICRVAEVIYPTTEAEVMLAVAAATRGLRKMKVGTRFSHSIPKLACPEGEEGVVISTKYLNRTVKVDVEGMSISVEGGATLRQIIEDAATAGLALPSTPYWWGLTIGGLLSTGAHGSSLWGKGSAVHDYVVAVQMVSPGGPEDGYAKQRTILPDDQNHLNAAKVSLGVLGVITQVTLKLQPMFKRSITYLKRDDKDLGDEVIRFGKSYEFGDMSWYPSQRKVVYRIDTRVPSNTSGNGLYDFIPFRPTLSVELALLRASEEEQESRRDAAAKCLSGNLITSTLSLLAYGLTNNVILNKMYNIYMSYINIVGITFLKYPVIGYNNRLQSSGSCLDSLNDFRITACPWDPSIKGEFFYETSVSIELTVVKSFIEDVQKLAELEPMAFCGLELYNGILMRYVTASTAYLGKQQDSVEFDLTYYRSKDPMSPRLFEDVIEEVEQMAVFKYGGIPHWGKNRNVAFHQVFHKYRNIEKFLKIMKEYDPHRLFSNEWTDQILGVEGTVNIYKDGCALEGLCICSKHTHCAPSKGYFCRAGKIYKDARVCSYLQSPNHT</sequence>
<keyword evidence="14" id="KW-1185">Reference proteome</keyword>
<dbReference type="Pfam" id="PF22906">
    <property type="entry name" value="GULLO2-like_3rd"/>
    <property type="match status" value="1"/>
</dbReference>
<reference evidence="13 14" key="2">
    <citation type="journal article" date="2009" name="PLoS ONE">
        <title>An integrated genetic and cytogenetic map of the cucumber genome.</title>
        <authorList>
            <person name="Ren Y."/>
            <person name="Zhang Z."/>
            <person name="Liu J."/>
            <person name="Staub J.E."/>
            <person name="Han Y."/>
            <person name="Cheng Z."/>
            <person name="Li X."/>
            <person name="Lu J."/>
            <person name="Miao H."/>
            <person name="Kang H."/>
            <person name="Xie B."/>
            <person name="Gu X."/>
            <person name="Wang X."/>
            <person name="Du Y."/>
            <person name="Jin W."/>
            <person name="Huang S."/>
        </authorList>
    </citation>
    <scope>NUCLEOTIDE SEQUENCE [LARGE SCALE GENOMIC DNA]</scope>
    <source>
        <strain evidence="14">cv. 9930</strain>
    </source>
</reference>
<name>A0A0A0L3K4_CUCSA</name>
<evidence type="ECO:0000259" key="12">
    <source>
        <dbReference type="PROSITE" id="PS51387"/>
    </source>
</evidence>
<dbReference type="GO" id="GO:0016491">
    <property type="term" value="F:oxidoreductase activity"/>
    <property type="evidence" value="ECO:0000318"/>
    <property type="project" value="GO_Central"/>
</dbReference>
<keyword evidence="9" id="KW-0560">Oxidoreductase</keyword>
<evidence type="ECO:0000256" key="1">
    <source>
        <dbReference type="ARBA" id="ARBA00001974"/>
    </source>
</evidence>
<dbReference type="InterPro" id="IPR016169">
    <property type="entry name" value="FAD-bd_PCMH_sub2"/>
</dbReference>
<evidence type="ECO:0000256" key="10">
    <source>
        <dbReference type="ARBA" id="ARBA00048083"/>
    </source>
</evidence>
<dbReference type="FunFam" id="3.30.465.10:FF:000033">
    <property type="entry name" value="L-gulonolactone oxidase 5"/>
    <property type="match status" value="1"/>
</dbReference>
<dbReference type="eggNOG" id="KOG4730">
    <property type="taxonomic scope" value="Eukaryota"/>
</dbReference>
<comment type="cofactor">
    <cofactor evidence="1">
        <name>FAD</name>
        <dbReference type="ChEBI" id="CHEBI:57692"/>
    </cofactor>
</comment>
<comment type="catalytic activity">
    <reaction evidence="10">
        <text>L-gulono-1,4-lactone + O2 = L-ascorbate + H2O2 + H(+)</text>
        <dbReference type="Rhea" id="RHEA:32363"/>
        <dbReference type="ChEBI" id="CHEBI:15378"/>
        <dbReference type="ChEBI" id="CHEBI:15379"/>
        <dbReference type="ChEBI" id="CHEBI:16240"/>
        <dbReference type="ChEBI" id="CHEBI:17587"/>
        <dbReference type="ChEBI" id="CHEBI:38290"/>
        <dbReference type="EC" id="1.1.3.8"/>
    </reaction>
</comment>
<evidence type="ECO:0000256" key="9">
    <source>
        <dbReference type="ARBA" id="ARBA00023002"/>
    </source>
</evidence>
<dbReference type="Gramene" id="KGN56343">
    <property type="protein sequence ID" value="KGN56343"/>
    <property type="gene ID" value="Csa_3G116800"/>
</dbReference>
<dbReference type="InterPro" id="IPR036318">
    <property type="entry name" value="FAD-bd_PCMH-like_sf"/>
</dbReference>
<evidence type="ECO:0000313" key="13">
    <source>
        <dbReference type="EMBL" id="KGN56343.1"/>
    </source>
</evidence>
<dbReference type="GO" id="GO:0003885">
    <property type="term" value="F:D-arabinono-1,4-lactone oxidase activity"/>
    <property type="evidence" value="ECO:0007669"/>
    <property type="project" value="InterPro"/>
</dbReference>
<dbReference type="InterPro" id="IPR006094">
    <property type="entry name" value="Oxid_FAD_bind_N"/>
</dbReference>
<feature type="domain" description="FAD-binding PCMH-type" evidence="12">
    <location>
        <begin position="62"/>
        <end position="243"/>
    </location>
</feature>
<dbReference type="GO" id="GO:0016020">
    <property type="term" value="C:membrane"/>
    <property type="evidence" value="ECO:0007669"/>
    <property type="project" value="InterPro"/>
</dbReference>
<dbReference type="PROSITE" id="PS51387">
    <property type="entry name" value="FAD_PCMH"/>
    <property type="match status" value="1"/>
</dbReference>
<proteinExistence type="inferred from homology"/>
<comment type="similarity">
    <text evidence="3">Belongs to the oxygen-dependent FAD-linked oxidoreductase family.</text>
</comment>
<dbReference type="GO" id="GO:0050105">
    <property type="term" value="F:L-gulonolactone oxidase activity"/>
    <property type="evidence" value="ECO:0007669"/>
    <property type="project" value="UniProtKB-EC"/>
</dbReference>
<accession>A0A0A0L3K4</accession>
<dbReference type="GO" id="GO:0071949">
    <property type="term" value="F:FAD binding"/>
    <property type="evidence" value="ECO:0007669"/>
    <property type="project" value="InterPro"/>
</dbReference>
<evidence type="ECO:0000256" key="7">
    <source>
        <dbReference type="ARBA" id="ARBA00022729"/>
    </source>
</evidence>
<evidence type="ECO:0000256" key="11">
    <source>
        <dbReference type="SAM" id="SignalP"/>
    </source>
</evidence>
<evidence type="ECO:0000256" key="8">
    <source>
        <dbReference type="ARBA" id="ARBA00022827"/>
    </source>
</evidence>
<keyword evidence="6" id="KW-0060">Ascorbate biosynthesis</keyword>
<dbReference type="GO" id="GO:0019853">
    <property type="term" value="P:L-ascorbic acid biosynthetic process"/>
    <property type="evidence" value="ECO:0007669"/>
    <property type="project" value="UniProtKB-UniPathway"/>
</dbReference>
<dbReference type="PANTHER" id="PTHR13878">
    <property type="entry name" value="GULONOLACTONE OXIDASE"/>
    <property type="match status" value="1"/>
</dbReference>
<dbReference type="InterPro" id="IPR007173">
    <property type="entry name" value="ALO_C"/>
</dbReference>
<feature type="chain" id="PRO_5001972767" description="L-gulonolactone oxidase" evidence="11">
    <location>
        <begin position="30"/>
        <end position="612"/>
    </location>
</feature>
<dbReference type="Gene3D" id="3.30.465.10">
    <property type="match status" value="1"/>
</dbReference>
<dbReference type="EMBL" id="CM002924">
    <property type="protein sequence ID" value="KGN56343.1"/>
    <property type="molecule type" value="Genomic_DNA"/>
</dbReference>
<feature type="signal peptide" evidence="11">
    <location>
        <begin position="1"/>
        <end position="29"/>
    </location>
</feature>
<evidence type="ECO:0000256" key="3">
    <source>
        <dbReference type="ARBA" id="ARBA00005466"/>
    </source>
</evidence>
<dbReference type="InterPro" id="IPR016166">
    <property type="entry name" value="FAD-bd_PCMH"/>
</dbReference>
<dbReference type="Proteomes" id="UP000029981">
    <property type="component" value="Chromosome 3"/>
</dbReference>
<dbReference type="InterPro" id="IPR010030">
    <property type="entry name" value="GULO_Plant"/>
</dbReference>
<dbReference type="AlphaFoldDB" id="A0A0A0L3K4"/>
<organism evidence="13 14">
    <name type="scientific">Cucumis sativus</name>
    <name type="common">Cucumber</name>
    <dbReference type="NCBI Taxonomy" id="3659"/>
    <lineage>
        <taxon>Eukaryota</taxon>
        <taxon>Viridiplantae</taxon>
        <taxon>Streptophyta</taxon>
        <taxon>Embryophyta</taxon>
        <taxon>Tracheophyta</taxon>
        <taxon>Spermatophyta</taxon>
        <taxon>Magnoliopsida</taxon>
        <taxon>eudicotyledons</taxon>
        <taxon>Gunneridae</taxon>
        <taxon>Pentapetalae</taxon>
        <taxon>rosids</taxon>
        <taxon>fabids</taxon>
        <taxon>Cucurbitales</taxon>
        <taxon>Cucurbitaceae</taxon>
        <taxon>Benincaseae</taxon>
        <taxon>Cucumis</taxon>
    </lineage>
</organism>
<dbReference type="NCBIfam" id="TIGR01677">
    <property type="entry name" value="pln_FAD_oxido"/>
    <property type="match status" value="1"/>
</dbReference>
<comment type="pathway">
    <text evidence="2">Cofactor biosynthesis; L-ascorbate biosynthesis.</text>
</comment>
<reference evidence="13 14" key="1">
    <citation type="journal article" date="2009" name="Nat. Genet.">
        <title>The genome of the cucumber, Cucumis sativus L.</title>
        <authorList>
            <person name="Huang S."/>
            <person name="Li R."/>
            <person name="Zhang Z."/>
            <person name="Li L."/>
            <person name="Gu X."/>
            <person name="Fan W."/>
            <person name="Lucas W.J."/>
            <person name="Wang X."/>
            <person name="Xie B."/>
            <person name="Ni P."/>
            <person name="Ren Y."/>
            <person name="Zhu H."/>
            <person name="Li J."/>
            <person name="Lin K."/>
            <person name="Jin W."/>
            <person name="Fei Z."/>
            <person name="Li G."/>
            <person name="Staub J."/>
            <person name="Kilian A."/>
            <person name="van der Vossen E.A."/>
            <person name="Wu Y."/>
            <person name="Guo J."/>
            <person name="He J."/>
            <person name="Jia Z."/>
            <person name="Ren Y."/>
            <person name="Tian G."/>
            <person name="Lu Y."/>
            <person name="Ruan J."/>
            <person name="Qian W."/>
            <person name="Wang M."/>
            <person name="Huang Q."/>
            <person name="Li B."/>
            <person name="Xuan Z."/>
            <person name="Cao J."/>
            <person name="Asan"/>
            <person name="Wu Z."/>
            <person name="Zhang J."/>
            <person name="Cai Q."/>
            <person name="Bai Y."/>
            <person name="Zhao B."/>
            <person name="Han Y."/>
            <person name="Li Y."/>
            <person name="Li X."/>
            <person name="Wang S."/>
            <person name="Shi Q."/>
            <person name="Liu S."/>
            <person name="Cho W.K."/>
            <person name="Kim J.Y."/>
            <person name="Xu Y."/>
            <person name="Heller-Uszynska K."/>
            <person name="Miao H."/>
            <person name="Cheng Z."/>
            <person name="Zhang S."/>
            <person name="Wu J."/>
            <person name="Yang Y."/>
            <person name="Kang H."/>
            <person name="Li M."/>
            <person name="Liang H."/>
            <person name="Ren X."/>
            <person name="Shi Z."/>
            <person name="Wen M."/>
            <person name="Jian M."/>
            <person name="Yang H."/>
            <person name="Zhang G."/>
            <person name="Yang Z."/>
            <person name="Chen R."/>
            <person name="Liu S."/>
            <person name="Li J."/>
            <person name="Ma L."/>
            <person name="Liu H."/>
            <person name="Zhou Y."/>
            <person name="Zhao J."/>
            <person name="Fang X."/>
            <person name="Li G."/>
            <person name="Fang L."/>
            <person name="Li Y."/>
            <person name="Liu D."/>
            <person name="Zheng H."/>
            <person name="Zhang Y."/>
            <person name="Qin N."/>
            <person name="Li Z."/>
            <person name="Yang G."/>
            <person name="Yang S."/>
            <person name="Bolund L."/>
            <person name="Kristiansen K."/>
            <person name="Zheng H."/>
            <person name="Li S."/>
            <person name="Zhang X."/>
            <person name="Yang H."/>
            <person name="Wang J."/>
            <person name="Sun R."/>
            <person name="Zhang B."/>
            <person name="Jiang S."/>
            <person name="Wang J."/>
            <person name="Du Y."/>
            <person name="Li S."/>
        </authorList>
    </citation>
    <scope>NUCLEOTIDE SEQUENCE [LARGE SCALE GENOMIC DNA]</scope>
    <source>
        <strain evidence="14">cv. 9930</strain>
    </source>
</reference>
<evidence type="ECO:0000256" key="4">
    <source>
        <dbReference type="ARBA" id="ARBA00013121"/>
    </source>
</evidence>
<evidence type="ECO:0000256" key="5">
    <source>
        <dbReference type="ARBA" id="ARBA00022630"/>
    </source>
</evidence>
<keyword evidence="8" id="KW-0274">FAD</keyword>
<dbReference type="PANTHER" id="PTHR13878:SF67">
    <property type="entry name" value="L-GULONOLACTONE OXIDASE 5"/>
    <property type="match status" value="1"/>
</dbReference>
<gene>
    <name evidence="13" type="ORF">Csa_3G116800</name>
</gene>